<evidence type="ECO:0000256" key="1">
    <source>
        <dbReference type="SAM" id="Phobius"/>
    </source>
</evidence>
<name>A0ABQ6VUE6_9PROT</name>
<dbReference type="EMBL" id="QYAZ01000002">
    <property type="protein sequence ID" value="KAB8122458.1"/>
    <property type="molecule type" value="Genomic_DNA"/>
</dbReference>
<feature type="transmembrane region" description="Helical" evidence="1">
    <location>
        <begin position="33"/>
        <end position="50"/>
    </location>
</feature>
<keyword evidence="1" id="KW-0472">Membrane</keyword>
<keyword evidence="1" id="KW-1133">Transmembrane helix</keyword>
<evidence type="ECO:0000313" key="2">
    <source>
        <dbReference type="EMBL" id="KAB8122458.1"/>
    </source>
</evidence>
<proteinExistence type="predicted"/>
<keyword evidence="3" id="KW-1185">Reference proteome</keyword>
<dbReference type="Proteomes" id="UP000427842">
    <property type="component" value="Unassembled WGS sequence"/>
</dbReference>
<sequence length="72" mass="8582">MILRYFLWCLLAWFGTTGLYYETEYGIFWPGQFNPMAFVFLPFCMAPFLIRLTGARRLAKAWVFIRSKLSSR</sequence>
<organism evidence="2 3">
    <name type="scientific">Komagataeibacter medellinensis</name>
    <dbReference type="NCBI Taxonomy" id="1177712"/>
    <lineage>
        <taxon>Bacteria</taxon>
        <taxon>Pseudomonadati</taxon>
        <taxon>Pseudomonadota</taxon>
        <taxon>Alphaproteobacteria</taxon>
        <taxon>Acetobacterales</taxon>
        <taxon>Acetobacteraceae</taxon>
        <taxon>Komagataeibacter</taxon>
    </lineage>
</organism>
<comment type="caution">
    <text evidence="2">The sequence shown here is derived from an EMBL/GenBank/DDBJ whole genome shotgun (WGS) entry which is preliminary data.</text>
</comment>
<accession>A0ABQ6VUE6</accession>
<gene>
    <name evidence="2" type="ORF">D3W54_14805</name>
</gene>
<evidence type="ECO:0000313" key="3">
    <source>
        <dbReference type="Proteomes" id="UP000427842"/>
    </source>
</evidence>
<keyword evidence="1" id="KW-0812">Transmembrane</keyword>
<protein>
    <submittedName>
        <fullName evidence="2">Uncharacterized protein</fullName>
    </submittedName>
</protein>
<reference evidence="2 3" key="1">
    <citation type="submission" date="2018-09" db="EMBL/GenBank/DDBJ databases">
        <title>Genome sequence and characterization of the bcs clusters for the production of nanocellulose from the low pH resistant strain Komagataeibacter medellinensis ID13488.</title>
        <authorList>
            <person name="Hernandez-Arriaga A.M."/>
            <person name="Del Cerro C."/>
            <person name="Urbina L."/>
            <person name="Eceiza A."/>
            <person name="Retegi A."/>
            <person name="Prieto M.A."/>
        </authorList>
    </citation>
    <scope>NUCLEOTIDE SEQUENCE [LARGE SCALE GENOMIC DNA]</scope>
    <source>
        <strain evidence="2 3">ID13488</strain>
    </source>
</reference>
<feature type="transmembrane region" description="Helical" evidence="1">
    <location>
        <begin position="5"/>
        <end position="21"/>
    </location>
</feature>